<reference evidence="2 3" key="1">
    <citation type="submission" date="2019-01" db="EMBL/GenBank/DDBJ databases">
        <title>Draft genome sequence of Psathyrella aberdarensis IHI B618.</title>
        <authorList>
            <person name="Buettner E."/>
            <person name="Kellner H."/>
        </authorList>
    </citation>
    <scope>NUCLEOTIDE SEQUENCE [LARGE SCALE GENOMIC DNA]</scope>
    <source>
        <strain evidence="2 3">IHI B618</strain>
    </source>
</reference>
<evidence type="ECO:0000256" key="1">
    <source>
        <dbReference type="SAM" id="MobiDB-lite"/>
    </source>
</evidence>
<organism evidence="2 3">
    <name type="scientific">Candolleomyces aberdarensis</name>
    <dbReference type="NCBI Taxonomy" id="2316362"/>
    <lineage>
        <taxon>Eukaryota</taxon>
        <taxon>Fungi</taxon>
        <taxon>Dikarya</taxon>
        <taxon>Basidiomycota</taxon>
        <taxon>Agaricomycotina</taxon>
        <taxon>Agaricomycetes</taxon>
        <taxon>Agaricomycetidae</taxon>
        <taxon>Agaricales</taxon>
        <taxon>Agaricineae</taxon>
        <taxon>Psathyrellaceae</taxon>
        <taxon>Candolleomyces</taxon>
    </lineage>
</organism>
<sequence>MASRSINDDNSSCKSLLSFCEICLMFSPFDQINRALEYLLSGKTLIPLETNKTGHFSEENWGDYKQITLRDGKDYRKQVKRATVFAKTIESLNNKRWKAIIDSAAVYVGKKDPEKVYDRARVNTVPILEDDDSDGDIIWDAMFDDPPAHSEPHSFETPQASTSESSAVLHTDTTAE</sequence>
<feature type="region of interest" description="Disordered" evidence="1">
    <location>
        <begin position="142"/>
        <end position="176"/>
    </location>
</feature>
<gene>
    <name evidence="2" type="ORF">EST38_g14477</name>
</gene>
<proteinExistence type="predicted"/>
<name>A0A4V1Q1F2_9AGAR</name>
<dbReference type="AlphaFoldDB" id="A0A4V1Q1F2"/>
<dbReference type="OrthoDB" id="3237371at2759"/>
<evidence type="ECO:0000313" key="3">
    <source>
        <dbReference type="Proteomes" id="UP000290288"/>
    </source>
</evidence>
<dbReference type="Proteomes" id="UP000290288">
    <property type="component" value="Unassembled WGS sequence"/>
</dbReference>
<protein>
    <submittedName>
        <fullName evidence="2">Uncharacterized protein</fullName>
    </submittedName>
</protein>
<evidence type="ECO:0000313" key="2">
    <source>
        <dbReference type="EMBL" id="RXW11378.1"/>
    </source>
</evidence>
<feature type="compositionally biased region" description="Polar residues" evidence="1">
    <location>
        <begin position="156"/>
        <end position="176"/>
    </location>
</feature>
<comment type="caution">
    <text evidence="2">The sequence shown here is derived from an EMBL/GenBank/DDBJ whole genome shotgun (WGS) entry which is preliminary data.</text>
</comment>
<accession>A0A4V1Q1F2</accession>
<dbReference type="EMBL" id="SDEE01001971">
    <property type="protein sequence ID" value="RXW11378.1"/>
    <property type="molecule type" value="Genomic_DNA"/>
</dbReference>
<keyword evidence="3" id="KW-1185">Reference proteome</keyword>